<dbReference type="InterPro" id="IPR013164">
    <property type="entry name" value="Cadherin_N"/>
</dbReference>
<accession>A0AAW0PE85</accession>
<dbReference type="Proteomes" id="UP001460270">
    <property type="component" value="Unassembled WGS sequence"/>
</dbReference>
<dbReference type="PANTHER" id="PTHR24028">
    <property type="entry name" value="CADHERIN-87A"/>
    <property type="match status" value="1"/>
</dbReference>
<reference evidence="6" key="1">
    <citation type="submission" date="2024-04" db="EMBL/GenBank/DDBJ databases">
        <title>Salinicola lusitanus LLJ914,a marine bacterium isolated from the Okinawa Trough.</title>
        <authorList>
            <person name="Li J."/>
        </authorList>
    </citation>
    <scope>NUCLEOTIDE SEQUENCE [LARGE SCALE GENOMIC DNA]</scope>
</reference>
<evidence type="ECO:0000256" key="1">
    <source>
        <dbReference type="ARBA" id="ARBA00004370"/>
    </source>
</evidence>
<dbReference type="GO" id="GO:0007155">
    <property type="term" value="P:cell adhesion"/>
    <property type="evidence" value="ECO:0007669"/>
    <property type="project" value="TreeGrafter"/>
</dbReference>
<dbReference type="PANTHER" id="PTHR24028:SF119">
    <property type="entry name" value="PROTOCADHERIN ALPHA-C2"/>
    <property type="match status" value="1"/>
</dbReference>
<dbReference type="GO" id="GO:0005886">
    <property type="term" value="C:plasma membrane"/>
    <property type="evidence" value="ECO:0007669"/>
    <property type="project" value="TreeGrafter"/>
</dbReference>
<organism evidence="5 6">
    <name type="scientific">Mugilogobius chulae</name>
    <name type="common">yellowstripe goby</name>
    <dbReference type="NCBI Taxonomy" id="88201"/>
    <lineage>
        <taxon>Eukaryota</taxon>
        <taxon>Metazoa</taxon>
        <taxon>Chordata</taxon>
        <taxon>Craniata</taxon>
        <taxon>Vertebrata</taxon>
        <taxon>Euteleostomi</taxon>
        <taxon>Actinopterygii</taxon>
        <taxon>Neopterygii</taxon>
        <taxon>Teleostei</taxon>
        <taxon>Neoteleostei</taxon>
        <taxon>Acanthomorphata</taxon>
        <taxon>Gobiaria</taxon>
        <taxon>Gobiiformes</taxon>
        <taxon>Gobioidei</taxon>
        <taxon>Gobiidae</taxon>
        <taxon>Gobionellinae</taxon>
        <taxon>Mugilogobius</taxon>
    </lineage>
</organism>
<evidence type="ECO:0000313" key="5">
    <source>
        <dbReference type="EMBL" id="KAK7915826.1"/>
    </source>
</evidence>
<gene>
    <name evidence="5" type="ORF">WMY93_011587</name>
</gene>
<dbReference type="Gene3D" id="2.60.40.60">
    <property type="entry name" value="Cadherins"/>
    <property type="match status" value="1"/>
</dbReference>
<name>A0AAW0PE85_9GOBI</name>
<evidence type="ECO:0000256" key="2">
    <source>
        <dbReference type="ARBA" id="ARBA00023136"/>
    </source>
</evidence>
<dbReference type="SUPFAM" id="SSF49313">
    <property type="entry name" value="Cadherin-like"/>
    <property type="match status" value="1"/>
</dbReference>
<proteinExistence type="predicted"/>
<keyword evidence="2" id="KW-0472">Membrane</keyword>
<sequence>MEEPLVFGSAGQQLAHLNEVLGRELRYSITEEQEIGTEVGDLAHDLGLDIRKLPSRKIKVTSSSGRRYVNVDSKNGKLQVKEKLDRESLCNTINPA</sequence>
<dbReference type="CDD" id="cd11304">
    <property type="entry name" value="Cadherin_repeat"/>
    <property type="match status" value="1"/>
</dbReference>
<dbReference type="EMBL" id="JBBPFD010000008">
    <property type="protein sequence ID" value="KAK7915826.1"/>
    <property type="molecule type" value="Genomic_DNA"/>
</dbReference>
<evidence type="ECO:0000313" key="6">
    <source>
        <dbReference type="Proteomes" id="UP001460270"/>
    </source>
</evidence>
<comment type="subcellular location">
    <subcellularLocation>
        <location evidence="1">Membrane</location>
    </subcellularLocation>
</comment>
<keyword evidence="3" id="KW-0325">Glycoprotein</keyword>
<keyword evidence="6" id="KW-1185">Reference proteome</keyword>
<feature type="domain" description="Cadherin N-terminal" evidence="4">
    <location>
        <begin position="25"/>
        <end position="95"/>
    </location>
</feature>
<dbReference type="AlphaFoldDB" id="A0AAW0PE85"/>
<dbReference type="InterPro" id="IPR015919">
    <property type="entry name" value="Cadherin-like_sf"/>
</dbReference>
<evidence type="ECO:0000256" key="3">
    <source>
        <dbReference type="ARBA" id="ARBA00023180"/>
    </source>
</evidence>
<dbReference type="InterPro" id="IPR050174">
    <property type="entry name" value="Protocadherin/Cadherin-CA"/>
</dbReference>
<dbReference type="Pfam" id="PF08266">
    <property type="entry name" value="Cadherin_2"/>
    <property type="match status" value="1"/>
</dbReference>
<dbReference type="GO" id="GO:0005509">
    <property type="term" value="F:calcium ion binding"/>
    <property type="evidence" value="ECO:0007669"/>
    <property type="project" value="InterPro"/>
</dbReference>
<protein>
    <recommendedName>
        <fullName evidence="4">Cadherin N-terminal domain-containing protein</fullName>
    </recommendedName>
</protein>
<evidence type="ECO:0000259" key="4">
    <source>
        <dbReference type="Pfam" id="PF08266"/>
    </source>
</evidence>
<comment type="caution">
    <text evidence="5">The sequence shown here is derived from an EMBL/GenBank/DDBJ whole genome shotgun (WGS) entry which is preliminary data.</text>
</comment>